<dbReference type="PRINTS" id="PR00344">
    <property type="entry name" value="BCTRLSENSOR"/>
</dbReference>
<dbReference type="InterPro" id="IPR006311">
    <property type="entry name" value="TAT_signal"/>
</dbReference>
<dbReference type="Pfam" id="PF07695">
    <property type="entry name" value="7TMR-DISM_7TM"/>
    <property type="match status" value="1"/>
</dbReference>
<dbReference type="Gene3D" id="3.30.565.10">
    <property type="entry name" value="Histidine kinase-like ATPase, C-terminal domain"/>
    <property type="match status" value="1"/>
</dbReference>
<gene>
    <name evidence="13" type="ORF">P3W85_40780</name>
</gene>
<dbReference type="EC" id="2.7.13.3" evidence="3"/>
<evidence type="ECO:0000256" key="10">
    <source>
        <dbReference type="SAM" id="Phobius"/>
    </source>
</evidence>
<feature type="transmembrane region" description="Helical" evidence="10">
    <location>
        <begin position="281"/>
        <end position="301"/>
    </location>
</feature>
<evidence type="ECO:0000259" key="12">
    <source>
        <dbReference type="PROSITE" id="PS50109"/>
    </source>
</evidence>
<dbReference type="GO" id="GO:0016301">
    <property type="term" value="F:kinase activity"/>
    <property type="evidence" value="ECO:0007669"/>
    <property type="project" value="UniProtKB-KW"/>
</dbReference>
<dbReference type="RefSeq" id="WP_276268991.1">
    <property type="nucleotide sequence ID" value="NZ_JARJLM010000661.1"/>
</dbReference>
<dbReference type="InterPro" id="IPR050980">
    <property type="entry name" value="2C_sensor_his_kinase"/>
</dbReference>
<dbReference type="InterPro" id="IPR036097">
    <property type="entry name" value="HisK_dim/P_sf"/>
</dbReference>
<feature type="transmembrane region" description="Helical" evidence="10">
    <location>
        <begin position="340"/>
        <end position="367"/>
    </location>
</feature>
<keyword evidence="9" id="KW-0843">Virulence</keyword>
<accession>A0ABT6B2X9</accession>
<feature type="transmembrane region" description="Helical" evidence="10">
    <location>
        <begin position="216"/>
        <end position="233"/>
    </location>
</feature>
<evidence type="ECO:0000256" key="5">
    <source>
        <dbReference type="ARBA" id="ARBA00022553"/>
    </source>
</evidence>
<evidence type="ECO:0000256" key="1">
    <source>
        <dbReference type="ARBA" id="ARBA00000085"/>
    </source>
</evidence>
<organism evidence="13 14">
    <name type="scientific">Cupriavidus basilensis</name>
    <dbReference type="NCBI Taxonomy" id="68895"/>
    <lineage>
        <taxon>Bacteria</taxon>
        <taxon>Pseudomonadati</taxon>
        <taxon>Pseudomonadota</taxon>
        <taxon>Betaproteobacteria</taxon>
        <taxon>Burkholderiales</taxon>
        <taxon>Burkholderiaceae</taxon>
        <taxon>Cupriavidus</taxon>
    </lineage>
</organism>
<comment type="subcellular location">
    <subcellularLocation>
        <location evidence="2">Cell membrane</location>
        <topology evidence="2">Multi-pass membrane protein</topology>
    </subcellularLocation>
</comment>
<evidence type="ECO:0000256" key="7">
    <source>
        <dbReference type="ARBA" id="ARBA00022777"/>
    </source>
</evidence>
<dbReference type="CDD" id="cd00082">
    <property type="entry name" value="HisKA"/>
    <property type="match status" value="1"/>
</dbReference>
<evidence type="ECO:0000313" key="13">
    <source>
        <dbReference type="EMBL" id="MDF3839230.1"/>
    </source>
</evidence>
<dbReference type="EMBL" id="JARJLM010000661">
    <property type="protein sequence ID" value="MDF3839230.1"/>
    <property type="molecule type" value="Genomic_DNA"/>
</dbReference>
<dbReference type="InterPro" id="IPR003594">
    <property type="entry name" value="HATPase_dom"/>
</dbReference>
<protein>
    <recommendedName>
        <fullName evidence="3">histidine kinase</fullName>
        <ecNumber evidence="3">2.7.13.3</ecNumber>
    </recommendedName>
</protein>
<dbReference type="PROSITE" id="PS50109">
    <property type="entry name" value="HIS_KIN"/>
    <property type="match status" value="1"/>
</dbReference>
<evidence type="ECO:0000256" key="9">
    <source>
        <dbReference type="ARBA" id="ARBA00023026"/>
    </source>
</evidence>
<dbReference type="SMART" id="SM00387">
    <property type="entry name" value="HATPase_c"/>
    <property type="match status" value="1"/>
</dbReference>
<feature type="transmembrane region" description="Helical" evidence="10">
    <location>
        <begin position="379"/>
        <end position="401"/>
    </location>
</feature>
<feature type="domain" description="Histidine kinase" evidence="12">
    <location>
        <begin position="440"/>
        <end position="659"/>
    </location>
</feature>
<sequence length="659" mass="72693">MTPTARRRALGRCAAARLAWLFLILFSLPAVRAWAADTDPLLLQAPDAAWLRDPGGRMTVEQAAARAASFQPLQRGLSAGFTRDAYWFRVVLPAAAQGGERWLEVPPGVLDDVRLYEPRADGGWSERRSGNAVPFDLREAPYRAASFRLAQARQGEVLYLRVQSARTMAVMLYLWHGPALQAANERENVGYGLYLGFMLTVVLFNLAGWLATRRSLYGLFALFVLAATTRWFAADGLAGQFLFPHDTATTLLFTNVLLGVHFFCVSLFQSRLLQFREYFPFLYRYAQFIMLMGVLVVVASFTGHFGAFATVLYAAGLLGHALSIPAYLRQWRSGSFSGRLTAAAFIVSGRLTAAGFILYCLSILPSILGTLGLIRLDPAALQAAHLVDLPLVLILHLSIVLQVRDAERTSGEAQRQASDALASSLRERAAREEQSRLLAMMTHEVRTPVAVIDAANYSLRLLDESGADRGQRGSRYESIQLAVRRLKSLMELAEARERLMPDGHRIEAAPLDLADLSREVLATVEPQVAERVVLEVDAPLPRHEGEARLLYFVLLNLLDNAVKYAKPATPIRIGIAPGPNEGRRGVVWRISDSGPGVPEGKEEAIFERFLRLDGAADQPGLGLGLPLARKIVEQHAGRLWCDTRRRDGASFVVWLPEAS</sequence>
<keyword evidence="14" id="KW-1185">Reference proteome</keyword>
<feature type="transmembrane region" description="Helical" evidence="10">
    <location>
        <begin position="307"/>
        <end position="328"/>
    </location>
</feature>
<evidence type="ECO:0000256" key="11">
    <source>
        <dbReference type="SAM" id="SignalP"/>
    </source>
</evidence>
<dbReference type="InterPro" id="IPR004358">
    <property type="entry name" value="Sig_transdc_His_kin-like_C"/>
</dbReference>
<keyword evidence="5" id="KW-0597">Phosphoprotein</keyword>
<dbReference type="Gene3D" id="2.60.40.2380">
    <property type="match status" value="1"/>
</dbReference>
<dbReference type="InterPro" id="IPR005467">
    <property type="entry name" value="His_kinase_dom"/>
</dbReference>
<dbReference type="PANTHER" id="PTHR44936:SF9">
    <property type="entry name" value="SENSOR PROTEIN CREC"/>
    <property type="match status" value="1"/>
</dbReference>
<evidence type="ECO:0000256" key="3">
    <source>
        <dbReference type="ARBA" id="ARBA00012438"/>
    </source>
</evidence>
<dbReference type="InterPro" id="IPR003661">
    <property type="entry name" value="HisK_dim/P_dom"/>
</dbReference>
<feature type="signal peptide" evidence="11">
    <location>
        <begin position="1"/>
        <end position="35"/>
    </location>
</feature>
<dbReference type="PROSITE" id="PS51318">
    <property type="entry name" value="TAT"/>
    <property type="match status" value="1"/>
</dbReference>
<keyword evidence="10" id="KW-0472">Membrane</keyword>
<evidence type="ECO:0000256" key="6">
    <source>
        <dbReference type="ARBA" id="ARBA00022679"/>
    </source>
</evidence>
<keyword evidence="10" id="KW-0812">Transmembrane</keyword>
<evidence type="ECO:0000256" key="4">
    <source>
        <dbReference type="ARBA" id="ARBA00022475"/>
    </source>
</evidence>
<dbReference type="SUPFAM" id="SSF47384">
    <property type="entry name" value="Homodimeric domain of signal transducing histidine kinase"/>
    <property type="match status" value="1"/>
</dbReference>
<dbReference type="PANTHER" id="PTHR44936">
    <property type="entry name" value="SENSOR PROTEIN CREC"/>
    <property type="match status" value="1"/>
</dbReference>
<dbReference type="Proteomes" id="UP001216674">
    <property type="component" value="Unassembled WGS sequence"/>
</dbReference>
<keyword evidence="8" id="KW-0902">Two-component regulatory system</keyword>
<evidence type="ECO:0000256" key="8">
    <source>
        <dbReference type="ARBA" id="ARBA00023012"/>
    </source>
</evidence>
<feature type="transmembrane region" description="Helical" evidence="10">
    <location>
        <begin position="248"/>
        <end position="269"/>
    </location>
</feature>
<keyword evidence="10" id="KW-1133">Transmembrane helix</keyword>
<dbReference type="SUPFAM" id="SSF55874">
    <property type="entry name" value="ATPase domain of HSP90 chaperone/DNA topoisomerase II/histidine kinase"/>
    <property type="match status" value="1"/>
</dbReference>
<feature type="chain" id="PRO_5045093531" description="histidine kinase" evidence="11">
    <location>
        <begin position="36"/>
        <end position="659"/>
    </location>
</feature>
<reference evidence="13 14" key="1">
    <citation type="submission" date="2023-03" db="EMBL/GenBank/DDBJ databases">
        <title>Draft assemblies of triclosan tolerant bacteria isolated from returned activated sludge.</title>
        <authorList>
            <person name="Van Hamelsveld S."/>
        </authorList>
    </citation>
    <scope>NUCLEOTIDE SEQUENCE [LARGE SCALE GENOMIC DNA]</scope>
    <source>
        <strain evidence="13 14">GW210010_S58</strain>
    </source>
</reference>
<comment type="caution">
    <text evidence="13">The sequence shown here is derived from an EMBL/GenBank/DDBJ whole genome shotgun (WGS) entry which is preliminary data.</text>
</comment>
<dbReference type="InterPro" id="IPR036890">
    <property type="entry name" value="HATPase_C_sf"/>
</dbReference>
<name>A0ABT6B2X9_9BURK</name>
<evidence type="ECO:0000256" key="2">
    <source>
        <dbReference type="ARBA" id="ARBA00004651"/>
    </source>
</evidence>
<dbReference type="Pfam" id="PF02518">
    <property type="entry name" value="HATPase_c"/>
    <property type="match status" value="1"/>
</dbReference>
<comment type="catalytic activity">
    <reaction evidence="1">
        <text>ATP + protein L-histidine = ADP + protein N-phospho-L-histidine.</text>
        <dbReference type="EC" id="2.7.13.3"/>
    </reaction>
</comment>
<dbReference type="InterPro" id="IPR011622">
    <property type="entry name" value="7TMR_DISM_rcpt_extracell_dom2"/>
</dbReference>
<proteinExistence type="predicted"/>
<dbReference type="Gene3D" id="1.10.287.130">
    <property type="match status" value="1"/>
</dbReference>
<keyword evidence="4" id="KW-1003">Cell membrane</keyword>
<dbReference type="Pfam" id="PF07696">
    <property type="entry name" value="7TMR-DISMED2"/>
    <property type="match status" value="1"/>
</dbReference>
<dbReference type="InterPro" id="IPR011623">
    <property type="entry name" value="7TMR_DISM_rcpt_extracell_dom1"/>
</dbReference>
<keyword evidence="11" id="KW-0732">Signal</keyword>
<keyword evidence="7 13" id="KW-0418">Kinase</keyword>
<evidence type="ECO:0000313" key="14">
    <source>
        <dbReference type="Proteomes" id="UP001216674"/>
    </source>
</evidence>
<keyword evidence="6" id="KW-0808">Transferase</keyword>
<feature type="transmembrane region" description="Helical" evidence="10">
    <location>
        <begin position="191"/>
        <end position="209"/>
    </location>
</feature>
<dbReference type="CDD" id="cd00075">
    <property type="entry name" value="HATPase"/>
    <property type="match status" value="1"/>
</dbReference>